<proteinExistence type="predicted"/>
<comment type="caution">
    <text evidence="2">The sequence shown here is derived from an EMBL/GenBank/DDBJ whole genome shotgun (WGS) entry which is preliminary data.</text>
</comment>
<reference evidence="2 3" key="1">
    <citation type="submission" date="2024-01" db="EMBL/GenBank/DDBJ databases">
        <title>The complete chloroplast genome sequence of Lithospermum erythrorhizon: insights into the phylogenetic relationship among Boraginaceae species and the maternal lineages of purple gromwells.</title>
        <authorList>
            <person name="Okada T."/>
            <person name="Watanabe K."/>
        </authorList>
    </citation>
    <scope>NUCLEOTIDE SEQUENCE [LARGE SCALE GENOMIC DNA]</scope>
</reference>
<keyword evidence="3" id="KW-1185">Reference proteome</keyword>
<evidence type="ECO:0000313" key="2">
    <source>
        <dbReference type="EMBL" id="GAA0186258.1"/>
    </source>
</evidence>
<sequence length="178" mass="19902">MDFDAIRRVACWKPPAKKPEPKPPQGPLAAPTPAPPPGPPRGSCIQPHMGHYTEVYDNVTRDPHFGYIERSYQAHNPELQEYHRSYYGNPGMNYKQIGYMDGHDHHHGYGQSTRGCYHRSPPAREFGPGACGPPPLLGPPPPDYHYHGGPPRGVSQYYLPSTHDNYFSDENPNGCSIM</sequence>
<evidence type="ECO:0000256" key="1">
    <source>
        <dbReference type="SAM" id="MobiDB-lite"/>
    </source>
</evidence>
<dbReference type="EMBL" id="BAABME010013516">
    <property type="protein sequence ID" value="GAA0186258.1"/>
    <property type="molecule type" value="Genomic_DNA"/>
</dbReference>
<name>A0AAV3RX53_LITER</name>
<organism evidence="2 3">
    <name type="scientific">Lithospermum erythrorhizon</name>
    <name type="common">Purple gromwell</name>
    <name type="synonym">Lithospermum officinale var. erythrorhizon</name>
    <dbReference type="NCBI Taxonomy" id="34254"/>
    <lineage>
        <taxon>Eukaryota</taxon>
        <taxon>Viridiplantae</taxon>
        <taxon>Streptophyta</taxon>
        <taxon>Embryophyta</taxon>
        <taxon>Tracheophyta</taxon>
        <taxon>Spermatophyta</taxon>
        <taxon>Magnoliopsida</taxon>
        <taxon>eudicotyledons</taxon>
        <taxon>Gunneridae</taxon>
        <taxon>Pentapetalae</taxon>
        <taxon>asterids</taxon>
        <taxon>lamiids</taxon>
        <taxon>Boraginales</taxon>
        <taxon>Boraginaceae</taxon>
        <taxon>Boraginoideae</taxon>
        <taxon>Lithospermeae</taxon>
        <taxon>Lithospermum</taxon>
    </lineage>
</organism>
<feature type="region of interest" description="Disordered" evidence="1">
    <location>
        <begin position="12"/>
        <end position="48"/>
    </location>
</feature>
<accession>A0AAV3RX53</accession>
<gene>
    <name evidence="2" type="ORF">LIER_33546</name>
</gene>
<protein>
    <submittedName>
        <fullName evidence="2">Uncharacterized protein</fullName>
    </submittedName>
</protein>
<evidence type="ECO:0000313" key="3">
    <source>
        <dbReference type="Proteomes" id="UP001454036"/>
    </source>
</evidence>
<dbReference type="Proteomes" id="UP001454036">
    <property type="component" value="Unassembled WGS sequence"/>
</dbReference>
<feature type="compositionally biased region" description="Pro residues" evidence="1">
    <location>
        <begin position="22"/>
        <end position="40"/>
    </location>
</feature>
<dbReference type="AlphaFoldDB" id="A0AAV3RX53"/>